<dbReference type="PROSITE" id="PS50157">
    <property type="entry name" value="ZINC_FINGER_C2H2_2"/>
    <property type="match status" value="3"/>
</dbReference>
<keyword evidence="1" id="KW-0479">Metal-binding</keyword>
<dbReference type="AlphaFoldDB" id="A0A3B3I9D0"/>
<dbReference type="Pfam" id="PF13465">
    <property type="entry name" value="zf-H2C2_2"/>
    <property type="match status" value="1"/>
</dbReference>
<dbReference type="SMART" id="SM00355">
    <property type="entry name" value="ZnF_C2H2"/>
    <property type="match status" value="3"/>
</dbReference>
<dbReference type="Pfam" id="PF00096">
    <property type="entry name" value="zf-C2H2"/>
    <property type="match status" value="1"/>
</dbReference>
<evidence type="ECO:0000256" key="3">
    <source>
        <dbReference type="ARBA" id="ARBA00022771"/>
    </source>
</evidence>
<dbReference type="FunFam" id="3.30.160.60:FF:002201">
    <property type="entry name" value="Uncharacterized protein"/>
    <property type="match status" value="1"/>
</dbReference>
<dbReference type="GO" id="GO:0008270">
    <property type="term" value="F:zinc ion binding"/>
    <property type="evidence" value="ECO:0007669"/>
    <property type="project" value="UniProtKB-KW"/>
</dbReference>
<dbReference type="SUPFAM" id="SSF57667">
    <property type="entry name" value="beta-beta-alpha zinc fingers"/>
    <property type="match status" value="2"/>
</dbReference>
<reference evidence="8" key="2">
    <citation type="submission" date="2025-08" db="UniProtKB">
        <authorList>
            <consortium name="Ensembl"/>
        </authorList>
    </citation>
    <scope>IDENTIFICATION</scope>
    <source>
        <strain evidence="8">Hd-rR</strain>
    </source>
</reference>
<keyword evidence="9" id="KW-1185">Reference proteome</keyword>
<accession>A0A3B3I9D0</accession>
<reference evidence="8" key="3">
    <citation type="submission" date="2025-09" db="UniProtKB">
        <authorList>
            <consortium name="Ensembl"/>
        </authorList>
    </citation>
    <scope>IDENTIFICATION</scope>
    <source>
        <strain evidence="8">Hd-rR</strain>
    </source>
</reference>
<feature type="domain" description="C2H2-type" evidence="7">
    <location>
        <begin position="103"/>
        <end position="130"/>
    </location>
</feature>
<keyword evidence="4" id="KW-0862">Zinc</keyword>
<evidence type="ECO:0000313" key="9">
    <source>
        <dbReference type="Proteomes" id="UP000001038"/>
    </source>
</evidence>
<keyword evidence="2" id="KW-0677">Repeat</keyword>
<feature type="domain" description="C2H2-type" evidence="7">
    <location>
        <begin position="47"/>
        <end position="74"/>
    </location>
</feature>
<evidence type="ECO:0000259" key="7">
    <source>
        <dbReference type="PROSITE" id="PS50157"/>
    </source>
</evidence>
<feature type="compositionally biased region" description="Acidic residues" evidence="6">
    <location>
        <begin position="1"/>
        <end position="13"/>
    </location>
</feature>
<feature type="domain" description="C2H2-type" evidence="7">
    <location>
        <begin position="75"/>
        <end position="102"/>
    </location>
</feature>
<feature type="compositionally biased region" description="Polar residues" evidence="6">
    <location>
        <begin position="14"/>
        <end position="26"/>
    </location>
</feature>
<dbReference type="Bgee" id="ENSORLG00000028457">
    <property type="expression patterns" value="Expressed in gastrula and 10 other cell types or tissues"/>
</dbReference>
<organism evidence="8 9">
    <name type="scientific">Oryzias latipes</name>
    <name type="common">Japanese rice fish</name>
    <name type="synonym">Japanese killifish</name>
    <dbReference type="NCBI Taxonomy" id="8090"/>
    <lineage>
        <taxon>Eukaryota</taxon>
        <taxon>Metazoa</taxon>
        <taxon>Chordata</taxon>
        <taxon>Craniata</taxon>
        <taxon>Vertebrata</taxon>
        <taxon>Euteleostomi</taxon>
        <taxon>Actinopterygii</taxon>
        <taxon>Neopterygii</taxon>
        <taxon>Teleostei</taxon>
        <taxon>Neoteleostei</taxon>
        <taxon>Acanthomorphata</taxon>
        <taxon>Ovalentaria</taxon>
        <taxon>Atherinomorphae</taxon>
        <taxon>Beloniformes</taxon>
        <taxon>Adrianichthyidae</taxon>
        <taxon>Oryziinae</taxon>
        <taxon>Oryzias</taxon>
    </lineage>
</organism>
<dbReference type="PANTHER" id="PTHR23235:SF178">
    <property type="entry name" value="C2H2-TYPE DOMAIN-CONTAINING PROTEIN-RELATED"/>
    <property type="match status" value="1"/>
</dbReference>
<dbReference type="GeneTree" id="ENSGT01150000286971"/>
<evidence type="ECO:0000256" key="5">
    <source>
        <dbReference type="PROSITE-ProRule" id="PRU00042"/>
    </source>
</evidence>
<dbReference type="InParanoid" id="A0A3B3I9D0"/>
<protein>
    <recommendedName>
        <fullName evidence="7">C2H2-type domain-containing protein</fullName>
    </recommendedName>
</protein>
<dbReference type="Proteomes" id="UP000001038">
    <property type="component" value="Chromosome 13"/>
</dbReference>
<feature type="region of interest" description="Disordered" evidence="6">
    <location>
        <begin position="1"/>
        <end position="37"/>
    </location>
</feature>
<evidence type="ECO:0000256" key="4">
    <source>
        <dbReference type="ARBA" id="ARBA00022833"/>
    </source>
</evidence>
<dbReference type="PANTHER" id="PTHR23235">
    <property type="entry name" value="KRUEPPEL-LIKE TRANSCRIPTION FACTOR"/>
    <property type="match status" value="1"/>
</dbReference>
<dbReference type="InterPro" id="IPR013087">
    <property type="entry name" value="Znf_C2H2_type"/>
</dbReference>
<name>A0A3B3I9D0_ORYLA</name>
<evidence type="ECO:0000256" key="2">
    <source>
        <dbReference type="ARBA" id="ARBA00022737"/>
    </source>
</evidence>
<sequence>MEIPTYEEDENSEADLNNQQSFNVTDSQDEERNQLEESTNLLGEKPFSCQGCDKSFSCLSHLKRHVGTHGGEKPFSCKECDKGFNCLSNLKRHMRTHTGERPFSCKECDKSFSCISHLKRHLGTHTGERPFSCKECSKCFSRRHSHWSYSF</sequence>
<dbReference type="InterPro" id="IPR036236">
    <property type="entry name" value="Znf_C2H2_sf"/>
</dbReference>
<reference evidence="8 9" key="1">
    <citation type="journal article" date="2007" name="Nature">
        <title>The medaka draft genome and insights into vertebrate genome evolution.</title>
        <authorList>
            <person name="Kasahara M."/>
            <person name="Naruse K."/>
            <person name="Sasaki S."/>
            <person name="Nakatani Y."/>
            <person name="Qu W."/>
            <person name="Ahsan B."/>
            <person name="Yamada T."/>
            <person name="Nagayasu Y."/>
            <person name="Doi K."/>
            <person name="Kasai Y."/>
            <person name="Jindo T."/>
            <person name="Kobayashi D."/>
            <person name="Shimada A."/>
            <person name="Toyoda A."/>
            <person name="Kuroki Y."/>
            <person name="Fujiyama A."/>
            <person name="Sasaki T."/>
            <person name="Shimizu A."/>
            <person name="Asakawa S."/>
            <person name="Shimizu N."/>
            <person name="Hashimoto S."/>
            <person name="Yang J."/>
            <person name="Lee Y."/>
            <person name="Matsushima K."/>
            <person name="Sugano S."/>
            <person name="Sakaizumi M."/>
            <person name="Narita T."/>
            <person name="Ohishi K."/>
            <person name="Haga S."/>
            <person name="Ohta F."/>
            <person name="Nomoto H."/>
            <person name="Nogata K."/>
            <person name="Morishita T."/>
            <person name="Endo T."/>
            <person name="Shin-I T."/>
            <person name="Takeda H."/>
            <person name="Morishita S."/>
            <person name="Kohara Y."/>
        </authorList>
    </citation>
    <scope>NUCLEOTIDE SEQUENCE [LARGE SCALE GENOMIC DNA]</scope>
    <source>
        <strain evidence="8 9">Hd-rR</strain>
    </source>
</reference>
<dbReference type="FunFam" id="3.30.160.60:FF:002324">
    <property type="entry name" value="Uncharacterized protein"/>
    <property type="match status" value="2"/>
</dbReference>
<dbReference type="Gene3D" id="3.30.160.60">
    <property type="entry name" value="Classic Zinc Finger"/>
    <property type="match status" value="4"/>
</dbReference>
<evidence type="ECO:0000256" key="6">
    <source>
        <dbReference type="SAM" id="MobiDB-lite"/>
    </source>
</evidence>
<evidence type="ECO:0000313" key="8">
    <source>
        <dbReference type="Ensembl" id="ENSORLP00000040674.1"/>
    </source>
</evidence>
<keyword evidence="3 5" id="KW-0863">Zinc-finger</keyword>
<evidence type="ECO:0000256" key="1">
    <source>
        <dbReference type="ARBA" id="ARBA00022723"/>
    </source>
</evidence>
<dbReference type="Ensembl" id="ENSORLT00000036087.1">
    <property type="protein sequence ID" value="ENSORLP00000040674.1"/>
    <property type="gene ID" value="ENSORLG00000028457.1"/>
</dbReference>
<dbReference type="PROSITE" id="PS00028">
    <property type="entry name" value="ZINC_FINGER_C2H2_1"/>
    <property type="match status" value="3"/>
</dbReference>
<proteinExistence type="predicted"/>